<dbReference type="EMBL" id="JBHSDQ010000003">
    <property type="protein sequence ID" value="MFC4396486.1"/>
    <property type="molecule type" value="Genomic_DNA"/>
</dbReference>
<feature type="transmembrane region" description="Helical" evidence="1">
    <location>
        <begin position="270"/>
        <end position="288"/>
    </location>
</feature>
<feature type="transmembrane region" description="Helical" evidence="1">
    <location>
        <begin position="216"/>
        <end position="234"/>
    </location>
</feature>
<feature type="transmembrane region" description="Helical" evidence="1">
    <location>
        <begin position="164"/>
        <end position="186"/>
    </location>
</feature>
<keyword evidence="4" id="KW-1185">Reference proteome</keyword>
<feature type="transmembrane region" description="Helical" evidence="1">
    <location>
        <begin position="137"/>
        <end position="158"/>
    </location>
</feature>
<keyword evidence="1" id="KW-0472">Membrane</keyword>
<evidence type="ECO:0000313" key="4">
    <source>
        <dbReference type="Proteomes" id="UP001595778"/>
    </source>
</evidence>
<comment type="caution">
    <text evidence="3">The sequence shown here is derived from an EMBL/GenBank/DDBJ whole genome shotgun (WGS) entry which is preliminary data.</text>
</comment>
<feature type="transmembrane region" description="Helical" evidence="1">
    <location>
        <begin position="68"/>
        <end position="89"/>
    </location>
</feature>
<gene>
    <name evidence="3" type="ORF">ACFO0G_10325</name>
</gene>
<feature type="transmembrane region" description="Helical" evidence="1">
    <location>
        <begin position="193"/>
        <end position="210"/>
    </location>
</feature>
<feature type="transmembrane region" description="Helical" evidence="1">
    <location>
        <begin position="95"/>
        <end position="116"/>
    </location>
</feature>
<evidence type="ECO:0000259" key="2">
    <source>
        <dbReference type="Pfam" id="PF02517"/>
    </source>
</evidence>
<protein>
    <submittedName>
        <fullName evidence="3">Type II CAAX prenyl endopeptidase Rce1 family protein</fullName>
    </submittedName>
</protein>
<dbReference type="RefSeq" id="WP_376977401.1">
    <property type="nucleotide sequence ID" value="NZ_JBHSDQ010000003.1"/>
</dbReference>
<feature type="domain" description="CAAX prenyl protease 2/Lysostaphin resistance protein A-like" evidence="2">
    <location>
        <begin position="164"/>
        <end position="244"/>
    </location>
</feature>
<evidence type="ECO:0000256" key="1">
    <source>
        <dbReference type="SAM" id="Phobius"/>
    </source>
</evidence>
<reference evidence="4" key="1">
    <citation type="journal article" date="2019" name="Int. J. Syst. Evol. Microbiol.">
        <title>The Global Catalogue of Microorganisms (GCM) 10K type strain sequencing project: providing services to taxonomists for standard genome sequencing and annotation.</title>
        <authorList>
            <consortium name="The Broad Institute Genomics Platform"/>
            <consortium name="The Broad Institute Genome Sequencing Center for Infectious Disease"/>
            <person name="Wu L."/>
            <person name="Ma J."/>
        </authorList>
    </citation>
    <scope>NUCLEOTIDE SEQUENCE [LARGE SCALE GENOMIC DNA]</scope>
    <source>
        <strain evidence="4">PJ61</strain>
    </source>
</reference>
<evidence type="ECO:0000313" key="3">
    <source>
        <dbReference type="EMBL" id="MFC4396486.1"/>
    </source>
</evidence>
<accession>A0ABV8WJ87</accession>
<dbReference type="InterPro" id="IPR003675">
    <property type="entry name" value="Rce1/LyrA-like_dom"/>
</dbReference>
<dbReference type="Pfam" id="PF02517">
    <property type="entry name" value="Rce1-like"/>
    <property type="match status" value="1"/>
</dbReference>
<sequence>MSDMKLGGTARALPRIAWPVFLVGAILLLSLGNPAVYGFGVPVAALVLALIVPMSRPRWAGHPDWPDVGAVAALYVGVVALFWLAFRVFTQGNTLGLFLSFAAGMLLGVLGPIGYNTWIRRRSLAALGISRRNLGQAFALGLVLASVQFVITLWGYPLPRPVDWVPLAALAITVGFFEAVFFRGFVQARLEASFGPIPGVAGAAALYAAYHVGYGMAWSEMLFLFGLGVVYAVAFSAARNLIVLWPLLVPLGSFYNNLRGGSIQMPWEAILGFVDVLGLMVAAVWFAARHERRLGLAGVRKSRNSKVKRHGLRRRD</sequence>
<proteinExistence type="predicted"/>
<organism evidence="3 4">
    <name type="scientific">Arthrobacter sedimenti</name>
    <dbReference type="NCBI Taxonomy" id="2694931"/>
    <lineage>
        <taxon>Bacteria</taxon>
        <taxon>Bacillati</taxon>
        <taxon>Actinomycetota</taxon>
        <taxon>Actinomycetes</taxon>
        <taxon>Micrococcales</taxon>
        <taxon>Micrococcaceae</taxon>
        <taxon>Arthrobacter</taxon>
    </lineage>
</organism>
<feature type="transmembrane region" description="Helical" evidence="1">
    <location>
        <begin position="12"/>
        <end position="31"/>
    </location>
</feature>
<name>A0ABV8WJ87_9MICC</name>
<keyword evidence="1" id="KW-0812">Transmembrane</keyword>
<dbReference type="Proteomes" id="UP001595778">
    <property type="component" value="Unassembled WGS sequence"/>
</dbReference>
<keyword evidence="1" id="KW-1133">Transmembrane helix</keyword>